<evidence type="ECO:0000259" key="8">
    <source>
        <dbReference type="PROSITE" id="PS50862"/>
    </source>
</evidence>
<evidence type="ECO:0000256" key="4">
    <source>
        <dbReference type="ARBA" id="ARBA00022840"/>
    </source>
</evidence>
<feature type="binding site" evidence="7">
    <location>
        <position position="460"/>
    </location>
    <ligand>
        <name>L-aspartate</name>
        <dbReference type="ChEBI" id="CHEBI:29991"/>
    </ligand>
</feature>
<dbReference type="SUPFAM" id="SSF55681">
    <property type="entry name" value="Class II aaRS and biotin synthetases"/>
    <property type="match status" value="1"/>
</dbReference>
<sequence>MAMRSQYCGLVTEALLGQTVTLCGWVNRRRDHGGVIFVDVRDREGYVQVVCDPDRAEMFKVAEDLRNEFCIQVKGLVRARPDGTVNDNLKSGKIEVLCHELKVLNPSVTPPFQLDEENLSETTRLTHRVLDLRRPYMQNNLMLRYRVAMEVRKFLDTHGFVDIETPMLTKSTPEGARDYLVPSRVHDGHFFALPQSPQLFKQLLMVAGFDRYYQITKCFRDEDLRADRQPEFTQIDIETSFMEEEDIRDLFQGMIKTVFQNTLGVDLGEFPVMSYQEAALRFGSDKPDLRVKLEFTELTDVMGDVDFKVFSGAANMKGGRVVALRVPGGAREGSGLSRGEIDSYGEFVKIYGAKGLAWIKVNDLAKGRDGLQSPIVKNLHDKAIAEVLARTGAQDGDLLFFGADKEKIVNDAIGALRIKIGHSAFGKNNGLFEDRWAPLWVVDFPMFEYDDESDRWMAVHHPFTAPKDGHEDLMVTDPGKCISKGYDMVLNGWEMGGGSVRIHRADVQQKVFDALKITPEEAQLKFGFLLDALQYGAPPHGGLAFGLDRIVTMMTGAESIRDVIAFPKTQRAQCLLTQAPSLVDEKQLRELHIRLRNADLVKPA</sequence>
<keyword evidence="10" id="KW-1185">Reference proteome</keyword>
<dbReference type="GO" id="GO:0004815">
    <property type="term" value="F:aspartate-tRNA ligase activity"/>
    <property type="evidence" value="ECO:0007669"/>
    <property type="project" value="UniProtKB-UniRule"/>
</dbReference>
<evidence type="ECO:0000256" key="5">
    <source>
        <dbReference type="ARBA" id="ARBA00022917"/>
    </source>
</evidence>
<feature type="domain" description="Aminoacyl-transfer RNA synthetases class-II family profile" evidence="8">
    <location>
        <begin position="141"/>
        <end position="567"/>
    </location>
</feature>
<dbReference type="GO" id="GO:0050560">
    <property type="term" value="F:aspartate-tRNA(Asn) ligase activity"/>
    <property type="evidence" value="ECO:0007669"/>
    <property type="project" value="UniProtKB-EC"/>
</dbReference>
<evidence type="ECO:0000313" key="9">
    <source>
        <dbReference type="EMBL" id="OOV05945.1"/>
    </source>
</evidence>
<dbReference type="AlphaFoldDB" id="A0A1T1APK3"/>
<feature type="binding site" evidence="7">
    <location>
        <position position="220"/>
    </location>
    <ligand>
        <name>L-aspartate</name>
        <dbReference type="ChEBI" id="CHEBI:29991"/>
    </ligand>
</feature>
<dbReference type="EMBL" id="MTJN01000002">
    <property type="protein sequence ID" value="OOV05945.1"/>
    <property type="molecule type" value="Genomic_DNA"/>
</dbReference>
<dbReference type="PANTHER" id="PTHR22594:SF5">
    <property type="entry name" value="ASPARTATE--TRNA LIGASE, MITOCHONDRIAL"/>
    <property type="match status" value="1"/>
</dbReference>
<dbReference type="InterPro" id="IPR029351">
    <property type="entry name" value="GAD_dom"/>
</dbReference>
<dbReference type="InterPro" id="IPR045864">
    <property type="entry name" value="aa-tRNA-synth_II/BPL/LPL"/>
</dbReference>
<dbReference type="STRING" id="28066.RF819_03755"/>
<keyword evidence="6 7" id="KW-0030">Aminoacyl-tRNA synthetase</keyword>
<gene>
    <name evidence="7" type="primary">aspS</name>
    <name evidence="9" type="ORF">RF819_03755</name>
</gene>
<evidence type="ECO:0000256" key="6">
    <source>
        <dbReference type="ARBA" id="ARBA00023146"/>
    </source>
</evidence>
<dbReference type="Pfam" id="PF00152">
    <property type="entry name" value="tRNA-synt_2"/>
    <property type="match status" value="1"/>
</dbReference>
<keyword evidence="4 7" id="KW-0067">ATP-binding</keyword>
<keyword evidence="2 7" id="KW-0436">Ligase</keyword>
<comment type="subunit">
    <text evidence="7">Homodimer.</text>
</comment>
<dbReference type="Gene3D" id="3.30.930.10">
    <property type="entry name" value="Bira Bifunctional Protein, Domain 2"/>
    <property type="match status" value="1"/>
</dbReference>
<dbReference type="GO" id="GO:0006422">
    <property type="term" value="P:aspartyl-tRNA aminoacylation"/>
    <property type="evidence" value="ECO:0007669"/>
    <property type="project" value="UniProtKB-UniRule"/>
</dbReference>
<dbReference type="CDD" id="cd00777">
    <property type="entry name" value="AspRS_core"/>
    <property type="match status" value="1"/>
</dbReference>
<dbReference type="GO" id="GO:0005524">
    <property type="term" value="F:ATP binding"/>
    <property type="evidence" value="ECO:0007669"/>
    <property type="project" value="UniProtKB-UniRule"/>
</dbReference>
<dbReference type="InterPro" id="IPR004524">
    <property type="entry name" value="Asp-tRNA-ligase_1"/>
</dbReference>
<name>A0A1T1APK3_RHOFE</name>
<feature type="site" description="Important for tRNA non-discrimination" evidence="7">
    <location>
        <position position="32"/>
    </location>
</feature>
<keyword evidence="7" id="KW-0963">Cytoplasm</keyword>
<comment type="catalytic activity">
    <reaction evidence="7">
        <text>tRNA(Asx) + L-aspartate + ATP = L-aspartyl-tRNA(Asx) + AMP + diphosphate</text>
        <dbReference type="Rhea" id="RHEA:18349"/>
        <dbReference type="Rhea" id="RHEA-COMP:9710"/>
        <dbReference type="Rhea" id="RHEA-COMP:9711"/>
        <dbReference type="ChEBI" id="CHEBI:29991"/>
        <dbReference type="ChEBI" id="CHEBI:30616"/>
        <dbReference type="ChEBI" id="CHEBI:33019"/>
        <dbReference type="ChEBI" id="CHEBI:78442"/>
        <dbReference type="ChEBI" id="CHEBI:78516"/>
        <dbReference type="ChEBI" id="CHEBI:456215"/>
        <dbReference type="EC" id="6.1.1.23"/>
    </reaction>
</comment>
<reference evidence="9 10" key="1">
    <citation type="submission" date="2017-01" db="EMBL/GenBank/DDBJ databases">
        <title>Genome sequencing of Rhodoferax fermentans JCM 7819.</title>
        <authorList>
            <person name="Kim Y.J."/>
            <person name="Farh M.E.-A."/>
            <person name="Yang D.-C."/>
        </authorList>
    </citation>
    <scope>NUCLEOTIDE SEQUENCE [LARGE SCALE GENOMIC DNA]</scope>
    <source>
        <strain evidence="9 10">JCM 7819</strain>
    </source>
</reference>
<keyword evidence="3 7" id="KW-0547">Nucleotide-binding</keyword>
<dbReference type="InterPro" id="IPR004364">
    <property type="entry name" value="Aa-tRNA-synt_II"/>
</dbReference>
<feature type="binding site" evidence="7">
    <location>
        <position position="494"/>
    </location>
    <ligand>
        <name>ATP</name>
        <dbReference type="ChEBI" id="CHEBI:30616"/>
    </ligand>
</feature>
<feature type="binding site" evidence="7">
    <location>
        <begin position="220"/>
        <end position="222"/>
    </location>
    <ligand>
        <name>ATP</name>
        <dbReference type="ChEBI" id="CHEBI:30616"/>
    </ligand>
</feature>
<dbReference type="NCBIfam" id="TIGR00459">
    <property type="entry name" value="aspS_bact"/>
    <property type="match status" value="1"/>
</dbReference>
<dbReference type="Proteomes" id="UP000190750">
    <property type="component" value="Unassembled WGS sequence"/>
</dbReference>
<organism evidence="9 10">
    <name type="scientific">Rhodoferax fermentans</name>
    <dbReference type="NCBI Taxonomy" id="28066"/>
    <lineage>
        <taxon>Bacteria</taxon>
        <taxon>Pseudomonadati</taxon>
        <taxon>Pseudomonadota</taxon>
        <taxon>Betaproteobacteria</taxon>
        <taxon>Burkholderiales</taxon>
        <taxon>Comamonadaceae</taxon>
        <taxon>Rhodoferax</taxon>
    </lineage>
</organism>
<dbReference type="SUPFAM" id="SSF50249">
    <property type="entry name" value="Nucleic acid-binding proteins"/>
    <property type="match status" value="1"/>
</dbReference>
<dbReference type="InterPro" id="IPR006195">
    <property type="entry name" value="aa-tRNA-synth_II"/>
</dbReference>
<feature type="binding site" evidence="7">
    <location>
        <begin position="546"/>
        <end position="549"/>
    </location>
    <ligand>
        <name>ATP</name>
        <dbReference type="ChEBI" id="CHEBI:30616"/>
    </ligand>
</feature>
<dbReference type="InterPro" id="IPR047089">
    <property type="entry name" value="Asp-tRNA-ligase_1_N"/>
</dbReference>
<dbReference type="NCBIfam" id="NF001750">
    <property type="entry name" value="PRK00476.1"/>
    <property type="match status" value="1"/>
</dbReference>
<dbReference type="GO" id="GO:0003676">
    <property type="term" value="F:nucleic acid binding"/>
    <property type="evidence" value="ECO:0007669"/>
    <property type="project" value="InterPro"/>
</dbReference>
<dbReference type="Gene3D" id="2.40.50.140">
    <property type="entry name" value="Nucleic acid-binding proteins"/>
    <property type="match status" value="1"/>
</dbReference>
<dbReference type="RefSeq" id="WP_078363724.1">
    <property type="nucleotide sequence ID" value="NZ_MTJN01000002.1"/>
</dbReference>
<evidence type="ECO:0000256" key="7">
    <source>
        <dbReference type="HAMAP-Rule" id="MF_00044"/>
    </source>
</evidence>
<dbReference type="PROSITE" id="PS50862">
    <property type="entry name" value="AA_TRNA_LIGASE_II"/>
    <property type="match status" value="1"/>
</dbReference>
<protein>
    <recommendedName>
        <fullName evidence="7">Aspartate--tRNA(Asp/Asn) ligase</fullName>
        <ecNumber evidence="7">6.1.1.23</ecNumber>
    </recommendedName>
    <alternativeName>
        <fullName evidence="7">Aspartyl-tRNA synthetase</fullName>
        <shortName evidence="7">AspRS</shortName>
    </alternativeName>
    <alternativeName>
        <fullName evidence="7">Non-discriminating aspartyl-tRNA synthetase</fullName>
        <shortName evidence="7">ND-AspRS</shortName>
    </alternativeName>
</protein>
<feature type="binding site" evidence="7">
    <location>
        <position position="174"/>
    </location>
    <ligand>
        <name>L-aspartate</name>
        <dbReference type="ChEBI" id="CHEBI:29991"/>
    </ligand>
</feature>
<accession>A0A1T1APK3</accession>
<dbReference type="InterPro" id="IPR012340">
    <property type="entry name" value="NA-bd_OB-fold"/>
</dbReference>
<dbReference type="PANTHER" id="PTHR22594">
    <property type="entry name" value="ASPARTYL/LYSYL-TRNA SYNTHETASE"/>
    <property type="match status" value="1"/>
</dbReference>
<dbReference type="Pfam" id="PF01336">
    <property type="entry name" value="tRNA_anti-codon"/>
    <property type="match status" value="1"/>
</dbReference>
<dbReference type="CDD" id="cd04317">
    <property type="entry name" value="EcAspRS_like_N"/>
    <property type="match status" value="1"/>
</dbReference>
<comment type="function">
    <text evidence="7">Aspartyl-tRNA synthetase with relaxed tRNA specificity since it is able to aspartylate not only its cognate tRNA(Asp) but also tRNA(Asn). Reaction proceeds in two steps: L-aspartate is first activated by ATP to form Asp-AMP and then transferred to the acceptor end of tRNA(Asp/Asn).</text>
</comment>
<dbReference type="InterPro" id="IPR004365">
    <property type="entry name" value="NA-bd_OB_tRNA"/>
</dbReference>
<comment type="caution">
    <text evidence="9">The sequence shown here is derived from an EMBL/GenBank/DDBJ whole genome shotgun (WGS) entry which is preliminary data.</text>
</comment>
<proteinExistence type="inferred from homology"/>
<evidence type="ECO:0000256" key="2">
    <source>
        <dbReference type="ARBA" id="ARBA00022598"/>
    </source>
</evidence>
<dbReference type="HAMAP" id="MF_00044">
    <property type="entry name" value="Asp_tRNA_synth_type1"/>
    <property type="match status" value="1"/>
</dbReference>
<dbReference type="SUPFAM" id="SSF55261">
    <property type="entry name" value="GAD domain-like"/>
    <property type="match status" value="1"/>
</dbReference>
<comment type="subcellular location">
    <subcellularLocation>
        <location evidence="7">Cytoplasm</location>
    </subcellularLocation>
</comment>
<evidence type="ECO:0000256" key="3">
    <source>
        <dbReference type="ARBA" id="ARBA00022741"/>
    </source>
</evidence>
<comment type="similarity">
    <text evidence="1 7">Belongs to the class-II aminoacyl-tRNA synthetase family. Type 1 subfamily.</text>
</comment>
<feature type="binding site" evidence="7">
    <location>
        <position position="229"/>
    </location>
    <ligand>
        <name>ATP</name>
        <dbReference type="ChEBI" id="CHEBI:30616"/>
    </ligand>
</feature>
<keyword evidence="5 7" id="KW-0648">Protein biosynthesis</keyword>
<dbReference type="Pfam" id="PF02938">
    <property type="entry name" value="GAD"/>
    <property type="match status" value="1"/>
</dbReference>
<feature type="binding site" evidence="7">
    <location>
        <position position="501"/>
    </location>
    <ligand>
        <name>L-aspartate</name>
        <dbReference type="ChEBI" id="CHEBI:29991"/>
    </ligand>
</feature>
<dbReference type="InterPro" id="IPR002312">
    <property type="entry name" value="Asp/Asn-tRNA-synth_IIb"/>
</dbReference>
<dbReference type="PRINTS" id="PR01042">
    <property type="entry name" value="TRNASYNTHASP"/>
</dbReference>
<feature type="site" description="Important for tRNA non-discrimination" evidence="7">
    <location>
        <position position="83"/>
    </location>
</feature>
<dbReference type="GO" id="GO:0005737">
    <property type="term" value="C:cytoplasm"/>
    <property type="evidence" value="ECO:0007669"/>
    <property type="project" value="UniProtKB-SubCell"/>
</dbReference>
<dbReference type="EC" id="6.1.1.23" evidence="7"/>
<dbReference type="InterPro" id="IPR004115">
    <property type="entry name" value="GAD-like_sf"/>
</dbReference>
<feature type="region of interest" description="Aspartate" evidence="7">
    <location>
        <begin position="198"/>
        <end position="201"/>
    </location>
</feature>
<dbReference type="Gene3D" id="3.30.1360.30">
    <property type="entry name" value="GAD-like domain"/>
    <property type="match status" value="1"/>
</dbReference>
<evidence type="ECO:0000256" key="1">
    <source>
        <dbReference type="ARBA" id="ARBA00006303"/>
    </source>
</evidence>
<dbReference type="InterPro" id="IPR047090">
    <property type="entry name" value="AspRS_core"/>
</dbReference>
<dbReference type="OrthoDB" id="9802326at2"/>
<evidence type="ECO:0000313" key="10">
    <source>
        <dbReference type="Proteomes" id="UP000190750"/>
    </source>
</evidence>